<dbReference type="GeneID" id="105430172"/>
<dbReference type="Proteomes" id="UP000504615">
    <property type="component" value="Unplaced"/>
</dbReference>
<sequence>MEKKSGGEARPKIEIVRVSSIERSNFRPLDGVQLRATYSHVRVGTYCPEPEATSGPTIENKPPIEQTRRFKKNLGPVSRLLRRRHHATCLATKSCDNIYSVNRNSNSLDWRVSQNANEQDLQARQSSSLDWRVGRSVTFGSNRLHWGNTTRSAEQLSRSAPLTSDHLQTPSTRSKLVSLLRRLSPRLSRPGSKGSLQSSPTICPWVQVEYSTESIEGGKREESQESDASFQQELQLNELRKRMAGIASTSQVTTKTPTRNDAGQQNLPRPRIQVQEVETECNHRNVRTAILRSAEKPAIPTFTVQDSLRCRQFPSKLFSSSLGDTRN</sequence>
<dbReference type="KEGG" id="pbar:105430172"/>
<dbReference type="AlphaFoldDB" id="A0A6I9WQK0"/>
<feature type="region of interest" description="Disordered" evidence="1">
    <location>
        <begin position="150"/>
        <end position="175"/>
    </location>
</feature>
<evidence type="ECO:0000256" key="1">
    <source>
        <dbReference type="SAM" id="MobiDB-lite"/>
    </source>
</evidence>
<name>A0A6I9WQK0_9HYME</name>
<protein>
    <submittedName>
        <fullName evidence="3">Uncharacterized protein LOC105430172 isoform X1</fullName>
    </submittedName>
</protein>
<feature type="compositionally biased region" description="Polar residues" evidence="1">
    <location>
        <begin position="150"/>
        <end position="170"/>
    </location>
</feature>
<dbReference type="OrthoDB" id="7669168at2759"/>
<dbReference type="RefSeq" id="XP_011641870.1">
    <property type="nucleotide sequence ID" value="XM_011643568.2"/>
</dbReference>
<organism evidence="2 3">
    <name type="scientific">Pogonomyrmex barbatus</name>
    <name type="common">red harvester ant</name>
    <dbReference type="NCBI Taxonomy" id="144034"/>
    <lineage>
        <taxon>Eukaryota</taxon>
        <taxon>Metazoa</taxon>
        <taxon>Ecdysozoa</taxon>
        <taxon>Arthropoda</taxon>
        <taxon>Hexapoda</taxon>
        <taxon>Insecta</taxon>
        <taxon>Pterygota</taxon>
        <taxon>Neoptera</taxon>
        <taxon>Endopterygota</taxon>
        <taxon>Hymenoptera</taxon>
        <taxon>Apocrita</taxon>
        <taxon>Aculeata</taxon>
        <taxon>Formicoidea</taxon>
        <taxon>Formicidae</taxon>
        <taxon>Myrmicinae</taxon>
        <taxon>Pogonomyrmex</taxon>
    </lineage>
</organism>
<accession>A0A6I9WQK0</accession>
<reference evidence="3" key="1">
    <citation type="submission" date="2025-08" db="UniProtKB">
        <authorList>
            <consortium name="RefSeq"/>
        </authorList>
    </citation>
    <scope>IDENTIFICATION</scope>
</reference>
<evidence type="ECO:0000313" key="2">
    <source>
        <dbReference type="Proteomes" id="UP000504615"/>
    </source>
</evidence>
<proteinExistence type="predicted"/>
<evidence type="ECO:0000313" key="3">
    <source>
        <dbReference type="RefSeq" id="XP_011641870.1"/>
    </source>
</evidence>
<keyword evidence="2" id="KW-1185">Reference proteome</keyword>
<gene>
    <name evidence="3" type="primary">LOC105430172</name>
</gene>